<dbReference type="CDD" id="cd19946">
    <property type="entry name" value="GlpA-like_Fer2_BFD-like"/>
    <property type="match status" value="1"/>
</dbReference>
<dbReference type="Pfam" id="PF07992">
    <property type="entry name" value="Pyr_redox_2"/>
    <property type="match status" value="1"/>
</dbReference>
<comment type="caution">
    <text evidence="4">The sequence shown here is derived from an EMBL/GenBank/DDBJ whole genome shotgun (WGS) entry which is preliminary data.</text>
</comment>
<dbReference type="InterPro" id="IPR023753">
    <property type="entry name" value="FAD/NAD-binding_dom"/>
</dbReference>
<organism evidence="4 5">
    <name type="scientific">Acuticoccus mangrovi</name>
    <dbReference type="NCBI Taxonomy" id="2796142"/>
    <lineage>
        <taxon>Bacteria</taxon>
        <taxon>Pseudomonadati</taxon>
        <taxon>Pseudomonadota</taxon>
        <taxon>Alphaproteobacteria</taxon>
        <taxon>Hyphomicrobiales</taxon>
        <taxon>Amorphaceae</taxon>
        <taxon>Acuticoccus</taxon>
    </lineage>
</organism>
<evidence type="ECO:0000259" key="3">
    <source>
        <dbReference type="Pfam" id="PF07992"/>
    </source>
</evidence>
<dbReference type="PANTHER" id="PTHR42949">
    <property type="entry name" value="ANAEROBIC GLYCEROL-3-PHOSPHATE DEHYDROGENASE SUBUNIT B"/>
    <property type="match status" value="1"/>
</dbReference>
<dbReference type="PANTHER" id="PTHR42949:SF3">
    <property type="entry name" value="ANAEROBIC GLYCEROL-3-PHOSPHATE DEHYDROGENASE SUBUNIT B"/>
    <property type="match status" value="1"/>
</dbReference>
<keyword evidence="5" id="KW-1185">Reference proteome</keyword>
<dbReference type="InterPro" id="IPR051691">
    <property type="entry name" value="Metab_Enz_Cyan_OpOx_G3PDH"/>
</dbReference>
<dbReference type="PRINTS" id="PR00469">
    <property type="entry name" value="PNDRDTASEII"/>
</dbReference>
<dbReference type="Pfam" id="PF04324">
    <property type="entry name" value="Fer2_BFD"/>
    <property type="match status" value="1"/>
</dbReference>
<dbReference type="InterPro" id="IPR007419">
    <property type="entry name" value="BFD-like_2Fe2S-bd_dom"/>
</dbReference>
<reference evidence="4" key="1">
    <citation type="submission" date="2020-12" db="EMBL/GenBank/DDBJ databases">
        <title>Bacterial taxonomy.</title>
        <authorList>
            <person name="Pan X."/>
        </authorList>
    </citation>
    <scope>NUCLEOTIDE SEQUENCE</scope>
    <source>
        <strain evidence="4">B2012</strain>
    </source>
</reference>
<dbReference type="Proteomes" id="UP000609531">
    <property type="component" value="Unassembled WGS sequence"/>
</dbReference>
<dbReference type="GO" id="GO:0016491">
    <property type="term" value="F:oxidoreductase activity"/>
    <property type="evidence" value="ECO:0007669"/>
    <property type="project" value="UniProtKB-KW"/>
</dbReference>
<dbReference type="RefSeq" id="WP_198884448.1">
    <property type="nucleotide sequence ID" value="NZ_JAEKJA010000031.1"/>
</dbReference>
<dbReference type="EMBL" id="JAEKJA010000031">
    <property type="protein sequence ID" value="MBJ3778542.1"/>
    <property type="molecule type" value="Genomic_DNA"/>
</dbReference>
<dbReference type="Gene3D" id="3.50.50.60">
    <property type="entry name" value="FAD/NAD(P)-binding domain"/>
    <property type="match status" value="2"/>
</dbReference>
<accession>A0A934MFD2</accession>
<dbReference type="Gene3D" id="1.10.10.1100">
    <property type="entry name" value="BFD-like [2Fe-2S]-binding domain"/>
    <property type="match status" value="1"/>
</dbReference>
<evidence type="ECO:0000313" key="5">
    <source>
        <dbReference type="Proteomes" id="UP000609531"/>
    </source>
</evidence>
<dbReference type="PIRSF" id="PIRSF037495">
    <property type="entry name" value="Opine_OX_OoxA/HcnB"/>
    <property type="match status" value="1"/>
</dbReference>
<dbReference type="SUPFAM" id="SSF51905">
    <property type="entry name" value="FAD/NAD(P)-binding domain"/>
    <property type="match status" value="1"/>
</dbReference>
<dbReference type="InterPro" id="IPR017224">
    <property type="entry name" value="Opine_Oxase_asu/HCN_bsu"/>
</dbReference>
<dbReference type="PRINTS" id="PR00368">
    <property type="entry name" value="FADPNR"/>
</dbReference>
<dbReference type="InterPro" id="IPR036188">
    <property type="entry name" value="FAD/NAD-bd_sf"/>
</dbReference>
<dbReference type="InterPro" id="IPR041854">
    <property type="entry name" value="BFD-like_2Fe2S-bd_dom_sf"/>
</dbReference>
<evidence type="ECO:0000259" key="2">
    <source>
        <dbReference type="Pfam" id="PF04324"/>
    </source>
</evidence>
<feature type="domain" description="BFD-like [2Fe-2S]-binding" evidence="2">
    <location>
        <begin position="374"/>
        <end position="426"/>
    </location>
</feature>
<feature type="domain" description="FAD/NAD(P)-binding" evidence="3">
    <location>
        <begin position="5"/>
        <end position="307"/>
    </location>
</feature>
<protein>
    <submittedName>
        <fullName evidence="4">FAD-dependent oxidoreductase</fullName>
    </submittedName>
</protein>
<name>A0A934MFD2_9HYPH</name>
<dbReference type="AlphaFoldDB" id="A0A934MFD2"/>
<keyword evidence="1" id="KW-0560">Oxidoreductase</keyword>
<evidence type="ECO:0000256" key="1">
    <source>
        <dbReference type="ARBA" id="ARBA00023002"/>
    </source>
</evidence>
<gene>
    <name evidence="4" type="ORF">JCR33_22770</name>
</gene>
<evidence type="ECO:0000313" key="4">
    <source>
        <dbReference type="EMBL" id="MBJ3778542.1"/>
    </source>
</evidence>
<proteinExistence type="predicted"/>
<sequence>MADPRIIIVGAGPAGTRAAEVLVAAGLRPTVVDEGSRSGGQIYRRPPPNFTRSHDALYGTEAAKARAVHAAFDALGDRITYRPETLAWAIKDDRLHALKGSRSEALAYDALLLAPGATDRVMPLPGWTRPGCYSLGAAQIALKAQGCAIGERVVFLGTGPLLYLVAYQYMRAGHAPAAVLDTSSYGQQLSGLALMAARPGQLLKGVRLLRALRRGGVPVLRNVEPLEVLGDAHGVDGVRFRDADGSERRLACTAVGMGYHLRAESQLADLAGCEFRFDPAVQQWLPQTDAMGRSSRANVYLAGDGARLLGADAAETAGRLAACAMLADLGHRQDARTVARLQRAMKRHARFAEGVARAFPWPHALAAELPDATLVCRCEAITAGELRASVTALGAPEVNRAKAFSRVGMGRCQGRFCGLASQEIVAAACKGRVEAAGRLRGQAPVKPLPIALLGEDGRG</sequence>